<keyword evidence="1 2" id="KW-0238">DNA-binding</keyword>
<gene>
    <name evidence="4" type="ordered locus">Cwoe_5669</name>
</gene>
<dbReference type="EMBL" id="CP001854">
    <property type="protein sequence ID" value="ADB54073.1"/>
    <property type="molecule type" value="Genomic_DNA"/>
</dbReference>
<dbReference type="HOGENOM" id="CLU_069356_44_3_11"/>
<dbReference type="Proteomes" id="UP000008229">
    <property type="component" value="Chromosome"/>
</dbReference>
<keyword evidence="5" id="KW-1185">Reference proteome</keyword>
<dbReference type="Gene3D" id="1.10.357.10">
    <property type="entry name" value="Tetracycline Repressor, domain 2"/>
    <property type="match status" value="1"/>
</dbReference>
<dbReference type="OrthoDB" id="2356263at2"/>
<feature type="DNA-binding region" description="H-T-H motif" evidence="2">
    <location>
        <begin position="28"/>
        <end position="47"/>
    </location>
</feature>
<dbReference type="eggNOG" id="COG1309">
    <property type="taxonomic scope" value="Bacteria"/>
</dbReference>
<sequence length="190" mass="20025">MSPQRSNRANLIEGTLRCLERLPPERITARAIAEESGANLASIAYHFGSKDELVTVAVVEGLDRWLAEIAAVLAGVAAEEPGVRIRRAAAAVEETRDRHAGLARTFLGAVARAQHDDRVAETLVAGFRRTRPSVAALLALGDDEAGEDSAGLVLALFNGLLFQALVDPSLAIDGERMQGALARLGAALPA</sequence>
<accession>D3F1P2</accession>
<dbReference type="Pfam" id="PF00440">
    <property type="entry name" value="TetR_N"/>
    <property type="match status" value="1"/>
</dbReference>
<reference evidence="5" key="2">
    <citation type="submission" date="2010-01" db="EMBL/GenBank/DDBJ databases">
        <title>The complete genome of Conexibacter woesei DSM 14684.</title>
        <authorList>
            <consortium name="US DOE Joint Genome Institute (JGI-PGF)"/>
            <person name="Lucas S."/>
            <person name="Copeland A."/>
            <person name="Lapidus A."/>
            <person name="Glavina del Rio T."/>
            <person name="Dalin E."/>
            <person name="Tice H."/>
            <person name="Bruce D."/>
            <person name="Goodwin L."/>
            <person name="Pitluck S."/>
            <person name="Kyrpides N."/>
            <person name="Mavromatis K."/>
            <person name="Ivanova N."/>
            <person name="Mikhailova N."/>
            <person name="Chertkov O."/>
            <person name="Brettin T."/>
            <person name="Detter J.C."/>
            <person name="Han C."/>
            <person name="Larimer F."/>
            <person name="Land M."/>
            <person name="Hauser L."/>
            <person name="Markowitz V."/>
            <person name="Cheng J.-F."/>
            <person name="Hugenholtz P."/>
            <person name="Woyke T."/>
            <person name="Wu D."/>
            <person name="Pukall R."/>
            <person name="Steenblock K."/>
            <person name="Schneider S."/>
            <person name="Klenk H.-P."/>
            <person name="Eisen J.A."/>
        </authorList>
    </citation>
    <scope>NUCLEOTIDE SEQUENCE [LARGE SCALE GENOMIC DNA]</scope>
    <source>
        <strain evidence="5">DSM 14684 / CIP 108061 / JCM 11494 / NBRC 100937 / ID131577</strain>
    </source>
</reference>
<evidence type="ECO:0000256" key="1">
    <source>
        <dbReference type="ARBA" id="ARBA00023125"/>
    </source>
</evidence>
<dbReference type="GO" id="GO:0003677">
    <property type="term" value="F:DNA binding"/>
    <property type="evidence" value="ECO:0007669"/>
    <property type="project" value="UniProtKB-UniRule"/>
</dbReference>
<dbReference type="SUPFAM" id="SSF48498">
    <property type="entry name" value="Tetracyclin repressor-like, C-terminal domain"/>
    <property type="match status" value="1"/>
</dbReference>
<dbReference type="PROSITE" id="PS50977">
    <property type="entry name" value="HTH_TETR_2"/>
    <property type="match status" value="1"/>
</dbReference>
<dbReference type="RefSeq" id="WP_012937124.1">
    <property type="nucleotide sequence ID" value="NC_013739.1"/>
</dbReference>
<dbReference type="STRING" id="469383.Cwoe_5669"/>
<proteinExistence type="predicted"/>
<name>D3F1P2_CONWI</name>
<dbReference type="SUPFAM" id="SSF46689">
    <property type="entry name" value="Homeodomain-like"/>
    <property type="match status" value="1"/>
</dbReference>
<evidence type="ECO:0000259" key="3">
    <source>
        <dbReference type="PROSITE" id="PS50977"/>
    </source>
</evidence>
<organism evidence="4 5">
    <name type="scientific">Conexibacter woesei (strain DSM 14684 / CCUG 47730 / CIP 108061 / JCM 11494 / NBRC 100937 / ID131577)</name>
    <dbReference type="NCBI Taxonomy" id="469383"/>
    <lineage>
        <taxon>Bacteria</taxon>
        <taxon>Bacillati</taxon>
        <taxon>Actinomycetota</taxon>
        <taxon>Thermoleophilia</taxon>
        <taxon>Solirubrobacterales</taxon>
        <taxon>Conexibacteraceae</taxon>
        <taxon>Conexibacter</taxon>
    </lineage>
</organism>
<dbReference type="KEGG" id="cwo:Cwoe_5669"/>
<evidence type="ECO:0000313" key="4">
    <source>
        <dbReference type="EMBL" id="ADB54073.1"/>
    </source>
</evidence>
<dbReference type="InterPro" id="IPR009057">
    <property type="entry name" value="Homeodomain-like_sf"/>
</dbReference>
<evidence type="ECO:0000256" key="2">
    <source>
        <dbReference type="PROSITE-ProRule" id="PRU00335"/>
    </source>
</evidence>
<protein>
    <submittedName>
        <fullName evidence="4">Regulatory protein TetR</fullName>
    </submittedName>
</protein>
<feature type="domain" description="HTH tetR-type" evidence="3">
    <location>
        <begin position="5"/>
        <end position="65"/>
    </location>
</feature>
<reference evidence="4 5" key="1">
    <citation type="journal article" date="2010" name="Stand. Genomic Sci.">
        <title>Complete genome sequence of Conexibacter woesei type strain (ID131577).</title>
        <authorList>
            <person name="Pukall R."/>
            <person name="Lapidus A."/>
            <person name="Glavina Del Rio T."/>
            <person name="Copeland A."/>
            <person name="Tice H."/>
            <person name="Cheng J.-F."/>
            <person name="Lucas S."/>
            <person name="Chen F."/>
            <person name="Nolan M."/>
            <person name="Bruce D."/>
            <person name="Goodwin L."/>
            <person name="Pitluck S."/>
            <person name="Mavromatis K."/>
            <person name="Ivanova N."/>
            <person name="Ovchinnikova G."/>
            <person name="Pati A."/>
            <person name="Chen A."/>
            <person name="Palaniappan K."/>
            <person name="Land M."/>
            <person name="Hauser L."/>
            <person name="Chang Y.-J."/>
            <person name="Jeffries C.D."/>
            <person name="Chain P."/>
            <person name="Meincke L."/>
            <person name="Sims D."/>
            <person name="Brettin T."/>
            <person name="Detter J.C."/>
            <person name="Rohde M."/>
            <person name="Goeker M."/>
            <person name="Bristow J."/>
            <person name="Eisen J.A."/>
            <person name="Markowitz V."/>
            <person name="Kyrpides N.C."/>
            <person name="Klenk H.-P."/>
            <person name="Hugenholtz P."/>
        </authorList>
    </citation>
    <scope>NUCLEOTIDE SEQUENCE [LARGE SCALE GENOMIC DNA]</scope>
    <source>
        <strain evidence="5">DSM 14684 / CIP 108061 / JCM 11494 / NBRC 100937 / ID131577</strain>
    </source>
</reference>
<dbReference type="AlphaFoldDB" id="D3F1P2"/>
<dbReference type="InterPro" id="IPR001647">
    <property type="entry name" value="HTH_TetR"/>
</dbReference>
<dbReference type="InterPro" id="IPR036271">
    <property type="entry name" value="Tet_transcr_reg_TetR-rel_C_sf"/>
</dbReference>
<evidence type="ECO:0000313" key="5">
    <source>
        <dbReference type="Proteomes" id="UP000008229"/>
    </source>
</evidence>